<dbReference type="Proteomes" id="UP000185936">
    <property type="component" value="Unassembled WGS sequence"/>
</dbReference>
<name>A0A1N7G3L3_9EURY</name>
<dbReference type="FunFam" id="3.40.605.10:FF:000012">
    <property type="entry name" value="NAD-dependent succinate-semialdehyde dehydrogenase"/>
    <property type="match status" value="1"/>
</dbReference>
<evidence type="ECO:0000256" key="3">
    <source>
        <dbReference type="ARBA" id="ARBA00023002"/>
    </source>
</evidence>
<accession>A0A1N7G3L3</accession>
<comment type="similarity">
    <text evidence="1">Belongs to the aldehyde dehydrogenase family.</text>
</comment>
<dbReference type="PANTHER" id="PTHR43217">
    <property type="entry name" value="SUCCINATE SEMIALDEHYDE DEHYDROGENASE [NAD(P)+] SAD"/>
    <property type="match status" value="1"/>
</dbReference>
<dbReference type="GO" id="GO:0004777">
    <property type="term" value="F:succinate-semialdehyde dehydrogenase (NAD+) activity"/>
    <property type="evidence" value="ECO:0007669"/>
    <property type="project" value="TreeGrafter"/>
</dbReference>
<dbReference type="AlphaFoldDB" id="A0A1N7G3L3"/>
<dbReference type="InterPro" id="IPR047110">
    <property type="entry name" value="GABD/Sad-like"/>
</dbReference>
<keyword evidence="3" id="KW-0560">Oxidoreductase</keyword>
<evidence type="ECO:0000256" key="2">
    <source>
        <dbReference type="ARBA" id="ARBA00022857"/>
    </source>
</evidence>
<keyword evidence="2" id="KW-0521">NADP</keyword>
<dbReference type="PANTHER" id="PTHR43217:SF1">
    <property type="entry name" value="SUCCINATE SEMIALDEHYDE DEHYDROGENASE [NAD(P)+] SAD"/>
    <property type="match status" value="1"/>
</dbReference>
<dbReference type="InterPro" id="IPR016161">
    <property type="entry name" value="Ald_DH/histidinol_DH"/>
</dbReference>
<gene>
    <name evidence="5" type="ORF">SAMN05421752_109191</name>
</gene>
<dbReference type="Pfam" id="PF00171">
    <property type="entry name" value="Aldedh"/>
    <property type="match status" value="1"/>
</dbReference>
<proteinExistence type="inferred from homology"/>
<evidence type="ECO:0000259" key="4">
    <source>
        <dbReference type="Pfam" id="PF00171"/>
    </source>
</evidence>
<evidence type="ECO:0000313" key="5">
    <source>
        <dbReference type="EMBL" id="SIS07135.1"/>
    </source>
</evidence>
<dbReference type="Gene3D" id="3.40.605.10">
    <property type="entry name" value="Aldehyde Dehydrogenase, Chain A, domain 1"/>
    <property type="match status" value="1"/>
</dbReference>
<sequence>MPRGFKPLVVDGRFVTIESTNPATGAVVDTFDAESAAERDERIELASETFEEWRETSVERRQRLLSAAADVLREGRDEYAELMSREMGKPIGQAHAEVEKCAWVCEYYAEHAAEFLQDEVVASDPDARTLIAYQPLGPVLAIMPWNFPFWQVFRFAAPNLAAGNVGLLKHASNVPGCARAIEDVFHEAGFPEGTFQALLIGSDEVDDVIEDDRLAGVTLTGSDGAGRAVAETAGSELKKTVLELGGSDPFVVLEDAPMERTVETAVQARLLILSAEYSLG</sequence>
<protein>
    <submittedName>
        <fullName evidence="5">Succinate-semialdehyde dehydrogenase / glutarate-semialdehyde dehydrogenase</fullName>
    </submittedName>
</protein>
<dbReference type="STRING" id="308853.SAMN05421752_109191"/>
<dbReference type="InterPro" id="IPR015590">
    <property type="entry name" value="Aldehyde_DH_dom"/>
</dbReference>
<evidence type="ECO:0000313" key="6">
    <source>
        <dbReference type="Proteomes" id="UP000185936"/>
    </source>
</evidence>
<dbReference type="SUPFAM" id="SSF53720">
    <property type="entry name" value="ALDH-like"/>
    <property type="match status" value="1"/>
</dbReference>
<keyword evidence="6" id="KW-1185">Reference proteome</keyword>
<organism evidence="5 6">
    <name type="scientific">Natronorubrum thiooxidans</name>
    <dbReference type="NCBI Taxonomy" id="308853"/>
    <lineage>
        <taxon>Archaea</taxon>
        <taxon>Methanobacteriati</taxon>
        <taxon>Methanobacteriota</taxon>
        <taxon>Stenosarchaea group</taxon>
        <taxon>Halobacteria</taxon>
        <taxon>Halobacteriales</taxon>
        <taxon>Natrialbaceae</taxon>
        <taxon>Natronorubrum</taxon>
    </lineage>
</organism>
<dbReference type="EMBL" id="FTNR01000009">
    <property type="protein sequence ID" value="SIS07135.1"/>
    <property type="molecule type" value="Genomic_DNA"/>
</dbReference>
<reference evidence="6" key="1">
    <citation type="submission" date="2017-01" db="EMBL/GenBank/DDBJ databases">
        <authorList>
            <person name="Varghese N."/>
            <person name="Submissions S."/>
        </authorList>
    </citation>
    <scope>NUCLEOTIDE SEQUENCE [LARGE SCALE GENOMIC DNA]</scope>
    <source>
        <strain evidence="6">type strain: HArc-</strain>
    </source>
</reference>
<evidence type="ECO:0000256" key="1">
    <source>
        <dbReference type="ARBA" id="ARBA00009986"/>
    </source>
</evidence>
<dbReference type="InterPro" id="IPR016162">
    <property type="entry name" value="Ald_DH_N"/>
</dbReference>
<feature type="domain" description="Aldehyde dehydrogenase" evidence="4">
    <location>
        <begin position="16"/>
        <end position="269"/>
    </location>
</feature>